<proteinExistence type="predicted"/>
<accession>A0ACB7P3L3</accession>
<sequence length="229" mass="24739">MASPAKLDHELRSTWDCTLHVPIPSIDDAILTCEVLNDGPNDGFTGKPCRMGVFGWANFFLGAVNWVRGTVMDASLGHLRSFGFDPYEPLPTFAGWELDWKDGPGKATIITFTSTCVRVIQAGCLPSLSPTITVTEQPPLFMGEGLTGYNIDIARGIVWWIICLGEPPLPSSDMLRSSSKGRAVFASSTADRCRIPSDGSDTSEDSHSTAATQSSEEDSFRGGIFPSCR</sequence>
<protein>
    <submittedName>
        <fullName evidence="1">Uncharacterized protein</fullName>
    </submittedName>
</protein>
<evidence type="ECO:0000313" key="2">
    <source>
        <dbReference type="Proteomes" id="UP000724584"/>
    </source>
</evidence>
<reference evidence="1 2" key="1">
    <citation type="journal article" date="2021" name="Nat. Commun.">
        <title>Genetic determinants of endophytism in the Arabidopsis root mycobiome.</title>
        <authorList>
            <person name="Mesny F."/>
            <person name="Miyauchi S."/>
            <person name="Thiergart T."/>
            <person name="Pickel B."/>
            <person name="Atanasova L."/>
            <person name="Karlsson M."/>
            <person name="Huettel B."/>
            <person name="Barry K.W."/>
            <person name="Haridas S."/>
            <person name="Chen C."/>
            <person name="Bauer D."/>
            <person name="Andreopoulos W."/>
            <person name="Pangilinan J."/>
            <person name="LaButti K."/>
            <person name="Riley R."/>
            <person name="Lipzen A."/>
            <person name="Clum A."/>
            <person name="Drula E."/>
            <person name="Henrissat B."/>
            <person name="Kohler A."/>
            <person name="Grigoriev I.V."/>
            <person name="Martin F.M."/>
            <person name="Hacquard S."/>
        </authorList>
    </citation>
    <scope>NUCLEOTIDE SEQUENCE [LARGE SCALE GENOMIC DNA]</scope>
    <source>
        <strain evidence="1 2">MPI-SDFR-AT-0079</strain>
    </source>
</reference>
<keyword evidence="2" id="KW-1185">Reference proteome</keyword>
<dbReference type="Proteomes" id="UP000724584">
    <property type="component" value="Unassembled WGS sequence"/>
</dbReference>
<gene>
    <name evidence="1" type="ORF">F5144DRAFT_623711</name>
</gene>
<dbReference type="EMBL" id="JAGIZQ010000006">
    <property type="protein sequence ID" value="KAH6623870.1"/>
    <property type="molecule type" value="Genomic_DNA"/>
</dbReference>
<comment type="caution">
    <text evidence="1">The sequence shown here is derived from an EMBL/GenBank/DDBJ whole genome shotgun (WGS) entry which is preliminary data.</text>
</comment>
<organism evidence="1 2">
    <name type="scientific">Chaetomium tenue</name>
    <dbReference type="NCBI Taxonomy" id="1854479"/>
    <lineage>
        <taxon>Eukaryota</taxon>
        <taxon>Fungi</taxon>
        <taxon>Dikarya</taxon>
        <taxon>Ascomycota</taxon>
        <taxon>Pezizomycotina</taxon>
        <taxon>Sordariomycetes</taxon>
        <taxon>Sordariomycetidae</taxon>
        <taxon>Sordariales</taxon>
        <taxon>Chaetomiaceae</taxon>
        <taxon>Chaetomium</taxon>
    </lineage>
</organism>
<name>A0ACB7P3L3_9PEZI</name>
<evidence type="ECO:0000313" key="1">
    <source>
        <dbReference type="EMBL" id="KAH6623870.1"/>
    </source>
</evidence>